<accession>A0A2A8CZ94</accession>
<feature type="chain" id="PRO_5012337375" description="Lipoprotein" evidence="1">
    <location>
        <begin position="24"/>
        <end position="437"/>
    </location>
</feature>
<dbReference type="RefSeq" id="WP_143815334.1">
    <property type="nucleotide sequence ID" value="NZ_PDEQ01000003.1"/>
</dbReference>
<feature type="signal peptide" evidence="1">
    <location>
        <begin position="1"/>
        <end position="23"/>
    </location>
</feature>
<name>A0A2A8CZ94_9BACT</name>
<reference evidence="2 3" key="1">
    <citation type="submission" date="2017-10" db="EMBL/GenBank/DDBJ databases">
        <title>Draft genome of Longibacter Salinarum.</title>
        <authorList>
            <person name="Goh K.M."/>
            <person name="Shamsir M.S."/>
            <person name="Lim S.W."/>
        </authorList>
    </citation>
    <scope>NUCLEOTIDE SEQUENCE [LARGE SCALE GENOMIC DNA]</scope>
    <source>
        <strain evidence="2 3">KCTC 52045</strain>
    </source>
</reference>
<keyword evidence="3" id="KW-1185">Reference proteome</keyword>
<proteinExistence type="predicted"/>
<protein>
    <recommendedName>
        <fullName evidence="4">Lipoprotein</fullName>
    </recommendedName>
</protein>
<evidence type="ECO:0000256" key="1">
    <source>
        <dbReference type="SAM" id="SignalP"/>
    </source>
</evidence>
<evidence type="ECO:0008006" key="4">
    <source>
        <dbReference type="Google" id="ProtNLM"/>
    </source>
</evidence>
<sequence length="437" mass="46396">MTYRCLFAALLSGALLLSLSACDDSSTVGLGVGGPDSLADGRPTAVSALPDTFDTFTSVDVTSQVATSPDSIPSNGHRILVGTVTDPLVGTIATRGHIDFRQPANIGGFESIEGINLVLQTEYRYGDTTGVQTIDVREADMEIESGWTADEEGISVGNVLTSFNLAAEDTVVTVPLPSNWVDLNGPRFFSTSSGNNAYDALFEGLVLTTQSGNRVTGFDRESSFLEIAYRPDSASQDTIEFTGAKSFTHIERTSTASTPPGRKLLLDGIGTGLVTSFDFSAEPFASLGLVPVNRAELNLPIDSTTVSQSTPANFVRPDPEGLFLRAQVAEDRRNVTNTGELALCRGLGLQTTIESSCLINLATSSASLRGPNSQMRLLVEESISAEYGAAKDTPLFDKYILEQIAGEPTITPLLLFAPVENSSNPNPQLQVTVVPQE</sequence>
<dbReference type="PROSITE" id="PS51257">
    <property type="entry name" value="PROKAR_LIPOPROTEIN"/>
    <property type="match status" value="1"/>
</dbReference>
<dbReference type="Proteomes" id="UP000220102">
    <property type="component" value="Unassembled WGS sequence"/>
</dbReference>
<organism evidence="2 3">
    <name type="scientific">Longibacter salinarum</name>
    <dbReference type="NCBI Taxonomy" id="1850348"/>
    <lineage>
        <taxon>Bacteria</taxon>
        <taxon>Pseudomonadati</taxon>
        <taxon>Rhodothermota</taxon>
        <taxon>Rhodothermia</taxon>
        <taxon>Rhodothermales</taxon>
        <taxon>Salisaetaceae</taxon>
        <taxon>Longibacter</taxon>
    </lineage>
</organism>
<evidence type="ECO:0000313" key="2">
    <source>
        <dbReference type="EMBL" id="PEN13897.1"/>
    </source>
</evidence>
<keyword evidence="1" id="KW-0732">Signal</keyword>
<dbReference type="EMBL" id="PDEQ01000003">
    <property type="protein sequence ID" value="PEN13897.1"/>
    <property type="molecule type" value="Genomic_DNA"/>
</dbReference>
<comment type="caution">
    <text evidence="2">The sequence shown here is derived from an EMBL/GenBank/DDBJ whole genome shotgun (WGS) entry which is preliminary data.</text>
</comment>
<evidence type="ECO:0000313" key="3">
    <source>
        <dbReference type="Proteomes" id="UP000220102"/>
    </source>
</evidence>
<gene>
    <name evidence="2" type="ORF">CRI94_07520</name>
</gene>
<dbReference type="AlphaFoldDB" id="A0A2A8CZ94"/>
<dbReference type="OrthoDB" id="1092930at2"/>